<dbReference type="EMBL" id="CP040736">
    <property type="protein sequence ID" value="QCX25106.1"/>
    <property type="molecule type" value="Genomic_DNA"/>
</dbReference>
<name>A0A5B7SYZ3_9LACO</name>
<dbReference type="InterPro" id="IPR003439">
    <property type="entry name" value="ABC_transporter-like_ATP-bd"/>
</dbReference>
<dbReference type="AlphaFoldDB" id="A0A5B7SYZ3"/>
<dbReference type="Pfam" id="PF00005">
    <property type="entry name" value="ABC_tran"/>
    <property type="match status" value="1"/>
</dbReference>
<keyword evidence="3" id="KW-0067">ATP-binding</keyword>
<evidence type="ECO:0000259" key="4">
    <source>
        <dbReference type="PROSITE" id="PS50893"/>
    </source>
</evidence>
<sequence>MKIENFNLSKQKRIIFKDVNFYFEDCQLNFVLGKRQSGKTDLLDQIAQNESLNNLIGFPKTSKIAYLAQQNDFYVNLTVAEILHFIRQLDGTKKFTPPLRILQLERQKFLELSMVEKKLVIIYLNIMVEKELYLFDEPEMGLDLVSSQEVFSWIRELVKLDKTIIITTNKLDNICDIDNVNYIKAHDEILVDSYLKIKSRMAF</sequence>
<accession>A0A5B7SYZ3</accession>
<evidence type="ECO:0000256" key="3">
    <source>
        <dbReference type="ARBA" id="ARBA00022840"/>
    </source>
</evidence>
<dbReference type="InterPro" id="IPR051782">
    <property type="entry name" value="ABC_Transporter_VariousFunc"/>
</dbReference>
<dbReference type="Gene3D" id="3.40.50.300">
    <property type="entry name" value="P-loop containing nucleotide triphosphate hydrolases"/>
    <property type="match status" value="1"/>
</dbReference>
<feature type="domain" description="ABC transporter" evidence="4">
    <location>
        <begin position="1"/>
        <end position="202"/>
    </location>
</feature>
<dbReference type="PROSITE" id="PS50893">
    <property type="entry name" value="ABC_TRANSPORTER_2"/>
    <property type="match status" value="1"/>
</dbReference>
<evidence type="ECO:0000313" key="5">
    <source>
        <dbReference type="EMBL" id="QCX25106.1"/>
    </source>
</evidence>
<dbReference type="STRING" id="1423818.FC88_GL002168"/>
<evidence type="ECO:0000256" key="1">
    <source>
        <dbReference type="ARBA" id="ARBA00022448"/>
    </source>
</evidence>
<reference evidence="5 6" key="1">
    <citation type="submission" date="2019-05" db="EMBL/GenBank/DDBJ databases">
        <title>Genome Sequence of Lactobacillus futsaii Y97, a Potential Probiotic Strain Isolated from the Futsai of Taiwan.</title>
        <authorList>
            <person name="Du X."/>
        </authorList>
    </citation>
    <scope>NUCLEOTIDE SEQUENCE [LARGE SCALE GENOMIC DNA]</scope>
    <source>
        <strain evidence="5 6">Y97</strain>
    </source>
</reference>
<evidence type="ECO:0000256" key="2">
    <source>
        <dbReference type="ARBA" id="ARBA00022741"/>
    </source>
</evidence>
<dbReference type="RefSeq" id="WP_057813128.1">
    <property type="nucleotide sequence ID" value="NZ_CP040736.1"/>
</dbReference>
<dbReference type="Proteomes" id="UP000310673">
    <property type="component" value="Chromosome"/>
</dbReference>
<keyword evidence="2" id="KW-0547">Nucleotide-binding</keyword>
<dbReference type="SUPFAM" id="SSF52540">
    <property type="entry name" value="P-loop containing nucleoside triphosphate hydrolases"/>
    <property type="match status" value="1"/>
</dbReference>
<protein>
    <recommendedName>
        <fullName evidence="4">ABC transporter domain-containing protein</fullName>
    </recommendedName>
</protein>
<dbReference type="InterPro" id="IPR027417">
    <property type="entry name" value="P-loop_NTPase"/>
</dbReference>
<keyword evidence="1" id="KW-0813">Transport</keyword>
<dbReference type="PANTHER" id="PTHR42939:SF1">
    <property type="entry name" value="ABC TRANSPORTER ATP-BINDING PROTEIN ALBC-RELATED"/>
    <property type="match status" value="1"/>
</dbReference>
<dbReference type="KEGG" id="lft:FG051_08260"/>
<dbReference type="GO" id="GO:0016887">
    <property type="term" value="F:ATP hydrolysis activity"/>
    <property type="evidence" value="ECO:0007669"/>
    <property type="project" value="InterPro"/>
</dbReference>
<evidence type="ECO:0000313" key="6">
    <source>
        <dbReference type="Proteomes" id="UP000310673"/>
    </source>
</evidence>
<dbReference type="GO" id="GO:0005524">
    <property type="term" value="F:ATP binding"/>
    <property type="evidence" value="ECO:0007669"/>
    <property type="project" value="UniProtKB-KW"/>
</dbReference>
<dbReference type="PANTHER" id="PTHR42939">
    <property type="entry name" value="ABC TRANSPORTER ATP-BINDING PROTEIN ALBC-RELATED"/>
    <property type="match status" value="1"/>
</dbReference>
<proteinExistence type="predicted"/>
<gene>
    <name evidence="5" type="ORF">FG051_08260</name>
</gene>
<organism evidence="5 6">
    <name type="scientific">Companilactobacillus futsaii</name>
    <dbReference type="NCBI Taxonomy" id="938155"/>
    <lineage>
        <taxon>Bacteria</taxon>
        <taxon>Bacillati</taxon>
        <taxon>Bacillota</taxon>
        <taxon>Bacilli</taxon>
        <taxon>Lactobacillales</taxon>
        <taxon>Lactobacillaceae</taxon>
        <taxon>Companilactobacillus</taxon>
    </lineage>
</organism>